<gene>
    <name evidence="6" type="ORF">GCM10009681_54570</name>
</gene>
<keyword evidence="3 6" id="KW-0378">Hydrolase</keyword>
<reference evidence="7" key="1">
    <citation type="journal article" date="2019" name="Int. J. Syst. Evol. Microbiol.">
        <title>The Global Catalogue of Microorganisms (GCM) 10K type strain sequencing project: providing services to taxonomists for standard genome sequencing and annotation.</title>
        <authorList>
            <consortium name="The Broad Institute Genomics Platform"/>
            <consortium name="The Broad Institute Genome Sequencing Center for Infectious Disease"/>
            <person name="Wu L."/>
            <person name="Ma J."/>
        </authorList>
    </citation>
    <scope>NUCLEOTIDE SEQUENCE [LARGE SCALE GENOMIC DNA]</scope>
    <source>
        <strain evidence="7">JCM 13249</strain>
    </source>
</reference>
<dbReference type="GO" id="GO:0016787">
    <property type="term" value="F:hydrolase activity"/>
    <property type="evidence" value="ECO:0007669"/>
    <property type="project" value="UniProtKB-KW"/>
</dbReference>
<comment type="caution">
    <text evidence="6">The sequence shown here is derived from an EMBL/GenBank/DDBJ whole genome shotgun (WGS) entry which is preliminary data.</text>
</comment>
<evidence type="ECO:0000256" key="1">
    <source>
        <dbReference type="ARBA" id="ARBA00010088"/>
    </source>
</evidence>
<dbReference type="InterPro" id="IPR013595">
    <property type="entry name" value="Pept_S33_TAP-like_C"/>
</dbReference>
<feature type="domain" description="AB hydrolase-1" evidence="4">
    <location>
        <begin position="129"/>
        <end position="322"/>
    </location>
</feature>
<dbReference type="InterPro" id="IPR000073">
    <property type="entry name" value="AB_hydrolase_1"/>
</dbReference>
<dbReference type="InterPro" id="IPR029058">
    <property type="entry name" value="AB_hydrolase_fold"/>
</dbReference>
<comment type="similarity">
    <text evidence="1">Belongs to the peptidase S33 family.</text>
</comment>
<evidence type="ECO:0000256" key="3">
    <source>
        <dbReference type="ARBA" id="ARBA00022801"/>
    </source>
</evidence>
<evidence type="ECO:0000259" key="5">
    <source>
        <dbReference type="Pfam" id="PF08386"/>
    </source>
</evidence>
<feature type="domain" description="Peptidase S33 tripeptidyl aminopeptidase-like C-terminal" evidence="5">
    <location>
        <begin position="428"/>
        <end position="528"/>
    </location>
</feature>
<evidence type="ECO:0000259" key="4">
    <source>
        <dbReference type="Pfam" id="PF00561"/>
    </source>
</evidence>
<proteinExistence type="inferred from homology"/>
<dbReference type="PANTHER" id="PTHR43248">
    <property type="entry name" value="2-SUCCINYL-6-HYDROXY-2,4-CYCLOHEXADIENE-1-CARBOXYLATE SYNTHASE"/>
    <property type="match status" value="1"/>
</dbReference>
<dbReference type="Proteomes" id="UP001500655">
    <property type="component" value="Unassembled WGS sequence"/>
</dbReference>
<evidence type="ECO:0000313" key="6">
    <source>
        <dbReference type="EMBL" id="GAA1776302.1"/>
    </source>
</evidence>
<accession>A0ABN2L6H5</accession>
<dbReference type="PANTHER" id="PTHR43248:SF29">
    <property type="entry name" value="TRIPEPTIDYL AMINOPEPTIDASE"/>
    <property type="match status" value="1"/>
</dbReference>
<protein>
    <submittedName>
        <fullName evidence="6">Alpha/beta fold hydrolase</fullName>
    </submittedName>
</protein>
<dbReference type="SUPFAM" id="SSF53474">
    <property type="entry name" value="alpha/beta-Hydrolases"/>
    <property type="match status" value="1"/>
</dbReference>
<dbReference type="Pfam" id="PF00561">
    <property type="entry name" value="Abhydrolase_1"/>
    <property type="match status" value="1"/>
</dbReference>
<evidence type="ECO:0000313" key="7">
    <source>
        <dbReference type="Proteomes" id="UP001500655"/>
    </source>
</evidence>
<dbReference type="InterPro" id="IPR051601">
    <property type="entry name" value="Serine_prot/Carboxylest_S33"/>
</dbReference>
<sequence>MRRRLAELALPSSVPARGRLRRRLATFTTALLMVGVVGTGCAGPDSEWVAPRAAATPGTGSAAPNGGAPTWTDCSDVARNLLNGVPRGITYQCATIKVPQDWTADNGETFDIALLRARSSRQTDRIGSLLINPGGPGGSGVDYAVYLSQLPQLNSRFDVVGFDPRGVGRSTQVKCMTDAQLDTLFGYDPDPVAKADFDTFVAVNREVSDACSAKYGESLRLFSTVQTARDMDAVRKAVGDEKTTYLGYSYGTLLGAVYAHLFPTNIRALVLDGAIDPTEQAESRSEGQARGFERAFNNFAEWCGQTPVSCPVAPDPRAVVQEQLAAARTAPKAGAGGRQATPGWIFTAVVASLYVKDDWEKLARALDDLRDGDTTGIFTLADGYAERDQNGHYTNLFDANTAVNCTDYETYPTLERIRALQSDWRKKYPLFGAGLAMGMVNCAVWPTKHDPYPVGAAKGSPPIVVVGTKGDPATPYEQAPKLADVLGTGVVLTWNGEGHTAYPQTICITQAVNNYLINLRVPAKGTVCPA</sequence>
<name>A0ABN2L6H5_9ACTN</name>
<keyword evidence="7" id="KW-1185">Reference proteome</keyword>
<keyword evidence="2" id="KW-0732">Signal</keyword>
<evidence type="ECO:0000256" key="2">
    <source>
        <dbReference type="ARBA" id="ARBA00022729"/>
    </source>
</evidence>
<dbReference type="Pfam" id="PF08386">
    <property type="entry name" value="Abhydrolase_4"/>
    <property type="match status" value="1"/>
</dbReference>
<dbReference type="Gene3D" id="3.40.50.1820">
    <property type="entry name" value="alpha/beta hydrolase"/>
    <property type="match status" value="1"/>
</dbReference>
<organism evidence="6 7">
    <name type="scientific">Luedemannella helvata</name>
    <dbReference type="NCBI Taxonomy" id="349315"/>
    <lineage>
        <taxon>Bacteria</taxon>
        <taxon>Bacillati</taxon>
        <taxon>Actinomycetota</taxon>
        <taxon>Actinomycetes</taxon>
        <taxon>Micromonosporales</taxon>
        <taxon>Micromonosporaceae</taxon>
        <taxon>Luedemannella</taxon>
    </lineage>
</organism>
<dbReference type="EMBL" id="BAAALS010000047">
    <property type="protein sequence ID" value="GAA1776302.1"/>
    <property type="molecule type" value="Genomic_DNA"/>
</dbReference>